<sequence>MHRGKKKKVIELSPPQIRKARRRRVIESPLSSPLKISTPPSSPKGETIEINETPEMAEEDTRAVEDYATPSAEEDLNRLGGDSGTWKNSGTK</sequence>
<feature type="compositionally biased region" description="Polar residues" evidence="1">
    <location>
        <begin position="29"/>
        <end position="39"/>
    </location>
</feature>
<accession>A0A834XFV8</accession>
<organism evidence="2 3">
    <name type="scientific">Senna tora</name>
    <dbReference type="NCBI Taxonomy" id="362788"/>
    <lineage>
        <taxon>Eukaryota</taxon>
        <taxon>Viridiplantae</taxon>
        <taxon>Streptophyta</taxon>
        <taxon>Embryophyta</taxon>
        <taxon>Tracheophyta</taxon>
        <taxon>Spermatophyta</taxon>
        <taxon>Magnoliopsida</taxon>
        <taxon>eudicotyledons</taxon>
        <taxon>Gunneridae</taxon>
        <taxon>Pentapetalae</taxon>
        <taxon>rosids</taxon>
        <taxon>fabids</taxon>
        <taxon>Fabales</taxon>
        <taxon>Fabaceae</taxon>
        <taxon>Caesalpinioideae</taxon>
        <taxon>Cassia clade</taxon>
        <taxon>Senna</taxon>
    </lineage>
</organism>
<feature type="region of interest" description="Disordered" evidence="1">
    <location>
        <begin position="25"/>
        <end position="92"/>
    </location>
</feature>
<reference evidence="2" key="1">
    <citation type="submission" date="2020-09" db="EMBL/GenBank/DDBJ databases">
        <title>Genome-Enabled Discovery of Anthraquinone Biosynthesis in Senna tora.</title>
        <authorList>
            <person name="Kang S.-H."/>
            <person name="Pandey R.P."/>
            <person name="Lee C.-M."/>
            <person name="Sim J.-S."/>
            <person name="Jeong J.-T."/>
            <person name="Choi B.-S."/>
            <person name="Jung M."/>
            <person name="Ginzburg D."/>
            <person name="Zhao K."/>
            <person name="Won S.Y."/>
            <person name="Oh T.-J."/>
            <person name="Yu Y."/>
            <person name="Kim N.-H."/>
            <person name="Lee O.R."/>
            <person name="Lee T.-H."/>
            <person name="Bashyal P."/>
            <person name="Kim T.-S."/>
            <person name="Lee W.-H."/>
            <person name="Kawkins C."/>
            <person name="Kim C.-K."/>
            <person name="Kim J.S."/>
            <person name="Ahn B.O."/>
            <person name="Rhee S.Y."/>
            <person name="Sohng J.K."/>
        </authorList>
    </citation>
    <scope>NUCLEOTIDE SEQUENCE</scope>
    <source>
        <tissue evidence="2">Leaf</tissue>
    </source>
</reference>
<comment type="caution">
    <text evidence="2">The sequence shown here is derived from an EMBL/GenBank/DDBJ whole genome shotgun (WGS) entry which is preliminary data.</text>
</comment>
<gene>
    <name evidence="2" type="ORF">G2W53_001414</name>
</gene>
<dbReference type="Proteomes" id="UP000634136">
    <property type="component" value="Unassembled WGS sequence"/>
</dbReference>
<dbReference type="AlphaFoldDB" id="A0A834XFV8"/>
<keyword evidence="3" id="KW-1185">Reference proteome</keyword>
<proteinExistence type="predicted"/>
<evidence type="ECO:0000256" key="1">
    <source>
        <dbReference type="SAM" id="MobiDB-lite"/>
    </source>
</evidence>
<protein>
    <submittedName>
        <fullName evidence="2">Uncharacterized protein</fullName>
    </submittedName>
</protein>
<evidence type="ECO:0000313" key="3">
    <source>
        <dbReference type="Proteomes" id="UP000634136"/>
    </source>
</evidence>
<feature type="region of interest" description="Disordered" evidence="1">
    <location>
        <begin position="1"/>
        <end position="20"/>
    </location>
</feature>
<dbReference type="EMBL" id="JAAIUW010000001">
    <property type="protein sequence ID" value="KAF7844509.1"/>
    <property type="molecule type" value="Genomic_DNA"/>
</dbReference>
<evidence type="ECO:0000313" key="2">
    <source>
        <dbReference type="EMBL" id="KAF7844509.1"/>
    </source>
</evidence>
<name>A0A834XFV8_9FABA</name>